<dbReference type="Proteomes" id="UP000054560">
    <property type="component" value="Unassembled WGS sequence"/>
</dbReference>
<dbReference type="RefSeq" id="XP_014143635.1">
    <property type="nucleotide sequence ID" value="XM_014288160.1"/>
</dbReference>
<gene>
    <name evidence="1" type="ORF">SARC_17750</name>
</gene>
<evidence type="ECO:0000313" key="1">
    <source>
        <dbReference type="EMBL" id="KNC69733.1"/>
    </source>
</evidence>
<dbReference type="AlphaFoldDB" id="A0A0L0F0R5"/>
<dbReference type="EMBL" id="KQ253540">
    <property type="protein sequence ID" value="KNC69733.1"/>
    <property type="molecule type" value="Genomic_DNA"/>
</dbReference>
<evidence type="ECO:0000313" key="2">
    <source>
        <dbReference type="Proteomes" id="UP000054560"/>
    </source>
</evidence>
<organism evidence="1 2">
    <name type="scientific">Sphaeroforma arctica JP610</name>
    <dbReference type="NCBI Taxonomy" id="667725"/>
    <lineage>
        <taxon>Eukaryota</taxon>
        <taxon>Ichthyosporea</taxon>
        <taxon>Ichthyophonida</taxon>
        <taxon>Sphaeroforma</taxon>
    </lineage>
</organism>
<protein>
    <submittedName>
        <fullName evidence="1">Uncharacterized protein</fullName>
    </submittedName>
</protein>
<proteinExistence type="predicted"/>
<sequence>MQVSTTHESGDLYTSLNNDPGVEYWSDMNTDPISFQRESYGLAGISDMAKEDVVHVVICSDVRTVGGMVAVVTSALFHTPGP</sequence>
<accession>A0A0L0F0R5</accession>
<keyword evidence="2" id="KW-1185">Reference proteome</keyword>
<dbReference type="GeneID" id="25918254"/>
<feature type="non-terminal residue" evidence="1">
    <location>
        <position position="82"/>
    </location>
</feature>
<reference evidence="1 2" key="1">
    <citation type="submission" date="2011-02" db="EMBL/GenBank/DDBJ databases">
        <title>The Genome Sequence of Sphaeroforma arctica JP610.</title>
        <authorList>
            <consortium name="The Broad Institute Genome Sequencing Platform"/>
            <person name="Russ C."/>
            <person name="Cuomo C."/>
            <person name="Young S.K."/>
            <person name="Zeng Q."/>
            <person name="Gargeya S."/>
            <person name="Alvarado L."/>
            <person name="Berlin A."/>
            <person name="Chapman S.B."/>
            <person name="Chen Z."/>
            <person name="Freedman E."/>
            <person name="Gellesch M."/>
            <person name="Goldberg J."/>
            <person name="Griggs A."/>
            <person name="Gujja S."/>
            <person name="Heilman E."/>
            <person name="Heiman D."/>
            <person name="Howarth C."/>
            <person name="Mehta T."/>
            <person name="Neiman D."/>
            <person name="Pearson M."/>
            <person name="Roberts A."/>
            <person name="Saif S."/>
            <person name="Shea T."/>
            <person name="Shenoy N."/>
            <person name="Sisk P."/>
            <person name="Stolte C."/>
            <person name="Sykes S."/>
            <person name="White J."/>
            <person name="Yandava C."/>
            <person name="Burger G."/>
            <person name="Gray M.W."/>
            <person name="Holland P.W.H."/>
            <person name="King N."/>
            <person name="Lang F.B.F."/>
            <person name="Roger A.J."/>
            <person name="Ruiz-Trillo I."/>
            <person name="Haas B."/>
            <person name="Nusbaum C."/>
            <person name="Birren B."/>
        </authorList>
    </citation>
    <scope>NUCLEOTIDE SEQUENCE [LARGE SCALE GENOMIC DNA]</scope>
    <source>
        <strain evidence="1 2">JP610</strain>
    </source>
</reference>
<name>A0A0L0F0R5_9EUKA</name>